<dbReference type="EMBL" id="BMZS01000008">
    <property type="protein sequence ID" value="GHD56133.1"/>
    <property type="molecule type" value="Genomic_DNA"/>
</dbReference>
<evidence type="ECO:0000313" key="2">
    <source>
        <dbReference type="Proteomes" id="UP000630353"/>
    </source>
</evidence>
<protein>
    <submittedName>
        <fullName evidence="1">Uncharacterized protein</fullName>
    </submittedName>
</protein>
<dbReference type="Proteomes" id="UP000630353">
    <property type="component" value="Unassembled WGS sequence"/>
</dbReference>
<dbReference type="AlphaFoldDB" id="A0A919CQW9"/>
<dbReference type="RefSeq" id="WP_189992140.1">
    <property type="nucleotide sequence ID" value="NZ_BMZS01000008.1"/>
</dbReference>
<proteinExistence type="predicted"/>
<keyword evidence="2" id="KW-1185">Reference proteome</keyword>
<name>A0A919CQW9_9PROT</name>
<reference evidence="1" key="1">
    <citation type="journal article" date="2014" name="Int. J. Syst. Evol. Microbiol.">
        <title>Complete genome sequence of Corynebacterium casei LMG S-19264T (=DSM 44701T), isolated from a smear-ripened cheese.</title>
        <authorList>
            <consortium name="US DOE Joint Genome Institute (JGI-PGF)"/>
            <person name="Walter F."/>
            <person name="Albersmeier A."/>
            <person name="Kalinowski J."/>
            <person name="Ruckert C."/>
        </authorList>
    </citation>
    <scope>NUCLEOTIDE SEQUENCE</scope>
    <source>
        <strain evidence="1">KCTC 42651</strain>
    </source>
</reference>
<sequence>MKYRVGAWIDKFNNLGDQDSLLLDNKITFNDAIDSFTPLLLIDVIEENIRTKQDRNRYVAPKVRNLFDRIHMRTVDRSVSGGAAVIFQPRMQYIDPKSQIANCEYDVIGTVNPQSNNETIDGLAVYLGVWKHISEKNLDVCIIHTLGALANIEIRIAAVKNEELGGDVSTLDFRKSISEPVFKKFTDFLNSKTRR</sequence>
<gene>
    <name evidence="1" type="ORF">GCM10017083_35890</name>
</gene>
<accession>A0A919CQW9</accession>
<comment type="caution">
    <text evidence="1">The sequence shown here is derived from an EMBL/GenBank/DDBJ whole genome shotgun (WGS) entry which is preliminary data.</text>
</comment>
<evidence type="ECO:0000313" key="1">
    <source>
        <dbReference type="EMBL" id="GHD56133.1"/>
    </source>
</evidence>
<organism evidence="1 2">
    <name type="scientific">Thalassobaculum fulvum</name>
    <dbReference type="NCBI Taxonomy" id="1633335"/>
    <lineage>
        <taxon>Bacteria</taxon>
        <taxon>Pseudomonadati</taxon>
        <taxon>Pseudomonadota</taxon>
        <taxon>Alphaproteobacteria</taxon>
        <taxon>Rhodospirillales</taxon>
        <taxon>Thalassobaculaceae</taxon>
        <taxon>Thalassobaculum</taxon>
    </lineage>
</organism>
<reference evidence="1" key="2">
    <citation type="submission" date="2020-09" db="EMBL/GenBank/DDBJ databases">
        <authorList>
            <person name="Sun Q."/>
            <person name="Kim S."/>
        </authorList>
    </citation>
    <scope>NUCLEOTIDE SEQUENCE</scope>
    <source>
        <strain evidence="1">KCTC 42651</strain>
    </source>
</reference>